<accession>F9CX56</accession>
<keyword evidence="4" id="KW-1185">Reference proteome</keyword>
<dbReference type="PATRIC" id="fig|1001994.6.peg.1084"/>
<dbReference type="RefSeq" id="WP_007550714.1">
    <property type="nucleotide sequence ID" value="NZ_AFPU01000001.1"/>
</dbReference>
<dbReference type="InterPro" id="IPR012349">
    <property type="entry name" value="Split_barrel_FMN-bd"/>
</dbReference>
<dbReference type="AlphaFoldDB" id="F9CX56"/>
<keyword evidence="1" id="KW-0560">Oxidoreductase</keyword>
<dbReference type="Proteomes" id="UP000004440">
    <property type="component" value="Unassembled WGS sequence"/>
</dbReference>
<dbReference type="GO" id="GO:0016627">
    <property type="term" value="F:oxidoreductase activity, acting on the CH-CH group of donors"/>
    <property type="evidence" value="ECO:0007669"/>
    <property type="project" value="TreeGrafter"/>
</dbReference>
<evidence type="ECO:0000259" key="2">
    <source>
        <dbReference type="Pfam" id="PF01243"/>
    </source>
</evidence>
<dbReference type="Pfam" id="PF01243">
    <property type="entry name" value="PNPOx_N"/>
    <property type="match status" value="1"/>
</dbReference>
<dbReference type="STRING" id="1001994.MY1_1098"/>
<evidence type="ECO:0000313" key="3">
    <source>
        <dbReference type="EMBL" id="EGP93858.1"/>
    </source>
</evidence>
<sequence>MIKFTKDEEVFLQSIEEARIATSHSDIPHVKPVSYIFHNGFIFIATDYQTRTFKNLKINPKTSVTIDIYESGKHKAVCIQGRVEILEKGKEFLDTYKKFEDKFSWVRNDPWKENEAPFLKIISTNKTSWGINKK</sequence>
<dbReference type="GO" id="GO:0005829">
    <property type="term" value="C:cytosol"/>
    <property type="evidence" value="ECO:0007669"/>
    <property type="project" value="TreeGrafter"/>
</dbReference>
<protein>
    <submittedName>
        <fullName evidence="3">Pyridoxamine 5'-phosphate oxidase-related FMN-binding protein</fullName>
    </submittedName>
</protein>
<comment type="caution">
    <text evidence="3">The sequence shown here is derived from an EMBL/GenBank/DDBJ whole genome shotgun (WGS) entry which is preliminary data.</text>
</comment>
<gene>
    <name evidence="3" type="ORF">MY1_1098</name>
</gene>
<dbReference type="InterPro" id="IPR011576">
    <property type="entry name" value="Pyridox_Oxase_N"/>
</dbReference>
<dbReference type="OrthoDB" id="4669at2157"/>
<evidence type="ECO:0000256" key="1">
    <source>
        <dbReference type="ARBA" id="ARBA00023002"/>
    </source>
</evidence>
<evidence type="ECO:0000313" key="4">
    <source>
        <dbReference type="Proteomes" id="UP000004440"/>
    </source>
</evidence>
<dbReference type="Gene3D" id="2.30.110.10">
    <property type="entry name" value="Electron Transport, Fmn-binding Protein, Chain A"/>
    <property type="match status" value="1"/>
</dbReference>
<organism evidence="3 4">
    <name type="scientific">Nitrosarchaeum koreense MY1</name>
    <dbReference type="NCBI Taxonomy" id="1001994"/>
    <lineage>
        <taxon>Archaea</taxon>
        <taxon>Nitrososphaerota</taxon>
        <taxon>Nitrososphaeria</taxon>
        <taxon>Nitrosopumilales</taxon>
        <taxon>Nitrosopumilaceae</taxon>
        <taxon>Nitrosarchaeum</taxon>
    </lineage>
</organism>
<dbReference type="SUPFAM" id="SSF50475">
    <property type="entry name" value="FMN-binding split barrel"/>
    <property type="match status" value="1"/>
</dbReference>
<dbReference type="EMBL" id="AFPU01000001">
    <property type="protein sequence ID" value="EGP93858.1"/>
    <property type="molecule type" value="Genomic_DNA"/>
</dbReference>
<dbReference type="GO" id="GO:0070967">
    <property type="term" value="F:coenzyme F420 binding"/>
    <property type="evidence" value="ECO:0007669"/>
    <property type="project" value="TreeGrafter"/>
</dbReference>
<name>F9CX56_9ARCH</name>
<reference evidence="3 4" key="1">
    <citation type="journal article" date="2011" name="J. Bacteriol.">
        <title>Genome Sequence of an Ammonia-Oxidizing Soil Archaeon, "Candidatus Nitrosoarchaeum koreensis" MY1.</title>
        <authorList>
            <person name="Kim B.K."/>
            <person name="Jung M.Y."/>
            <person name="Yu D.S."/>
            <person name="Park S.J."/>
            <person name="Oh T.K."/>
            <person name="Rhee S.K."/>
            <person name="Kim J.F."/>
        </authorList>
    </citation>
    <scope>NUCLEOTIDE SEQUENCE [LARGE SCALE GENOMIC DNA]</scope>
    <source>
        <strain evidence="3 4">MY1</strain>
    </source>
</reference>
<proteinExistence type="predicted"/>
<dbReference type="PANTHER" id="PTHR35176:SF6">
    <property type="entry name" value="HEME OXYGENASE HI_0854-RELATED"/>
    <property type="match status" value="1"/>
</dbReference>
<feature type="domain" description="Pyridoxamine 5'-phosphate oxidase N-terminal" evidence="2">
    <location>
        <begin position="9"/>
        <end position="102"/>
    </location>
</feature>
<dbReference type="PANTHER" id="PTHR35176">
    <property type="entry name" value="HEME OXYGENASE HI_0854-RELATED"/>
    <property type="match status" value="1"/>
</dbReference>
<dbReference type="InterPro" id="IPR052019">
    <property type="entry name" value="F420H2_bilvrd_red/Heme_oxyg"/>
</dbReference>